<organism evidence="2 3">
    <name type="scientific">Deinococcus ruber</name>
    <dbReference type="NCBI Taxonomy" id="1848197"/>
    <lineage>
        <taxon>Bacteria</taxon>
        <taxon>Thermotogati</taxon>
        <taxon>Deinococcota</taxon>
        <taxon>Deinococci</taxon>
        <taxon>Deinococcales</taxon>
        <taxon>Deinococcaceae</taxon>
        <taxon>Deinococcus</taxon>
    </lineage>
</organism>
<proteinExistence type="predicted"/>
<keyword evidence="3" id="KW-1185">Reference proteome</keyword>
<dbReference type="Proteomes" id="UP000603865">
    <property type="component" value="Unassembled WGS sequence"/>
</dbReference>
<gene>
    <name evidence="2" type="ORF">GCM10008957_47160</name>
</gene>
<dbReference type="EMBL" id="BMQL01000051">
    <property type="protein sequence ID" value="GGR30984.1"/>
    <property type="molecule type" value="Genomic_DNA"/>
</dbReference>
<protein>
    <submittedName>
        <fullName evidence="2">Uncharacterized protein</fullName>
    </submittedName>
</protein>
<dbReference type="AlphaFoldDB" id="A0A918CNY9"/>
<feature type="compositionally biased region" description="Polar residues" evidence="1">
    <location>
        <begin position="114"/>
        <end position="128"/>
    </location>
</feature>
<name>A0A918CNY9_9DEIO</name>
<reference evidence="2" key="2">
    <citation type="submission" date="2020-09" db="EMBL/GenBank/DDBJ databases">
        <authorList>
            <person name="Sun Q."/>
            <person name="Ohkuma M."/>
        </authorList>
    </citation>
    <scope>NUCLEOTIDE SEQUENCE</scope>
    <source>
        <strain evidence="2">JCM 31311</strain>
    </source>
</reference>
<evidence type="ECO:0000313" key="2">
    <source>
        <dbReference type="EMBL" id="GGR30984.1"/>
    </source>
</evidence>
<evidence type="ECO:0000256" key="1">
    <source>
        <dbReference type="SAM" id="MobiDB-lite"/>
    </source>
</evidence>
<comment type="caution">
    <text evidence="2">The sequence shown here is derived from an EMBL/GenBank/DDBJ whole genome shotgun (WGS) entry which is preliminary data.</text>
</comment>
<sequence length="180" mass="19670">MELVSLLPSDEDQLKLLHFLLKSHRSATEIDALQAPVRTGDRLKAGTLIREASVARAASGRASWLISAISERSSQQLPVNLRGLSVGRPGRAEVCTVAAVVINPPGDQRRSDRSTGQAWETDTALTPHTRSKPRPLGHRYSQVAQTEKWNPIGWLPSSGQRSKRVLSILEMASEHIEVAA</sequence>
<reference evidence="2" key="1">
    <citation type="journal article" date="2014" name="Int. J. Syst. Evol. Microbiol.">
        <title>Complete genome sequence of Corynebacterium casei LMG S-19264T (=DSM 44701T), isolated from a smear-ripened cheese.</title>
        <authorList>
            <consortium name="US DOE Joint Genome Institute (JGI-PGF)"/>
            <person name="Walter F."/>
            <person name="Albersmeier A."/>
            <person name="Kalinowski J."/>
            <person name="Ruckert C."/>
        </authorList>
    </citation>
    <scope>NUCLEOTIDE SEQUENCE</scope>
    <source>
        <strain evidence="2">JCM 31311</strain>
    </source>
</reference>
<evidence type="ECO:0000313" key="3">
    <source>
        <dbReference type="Proteomes" id="UP000603865"/>
    </source>
</evidence>
<feature type="region of interest" description="Disordered" evidence="1">
    <location>
        <begin position="104"/>
        <end position="137"/>
    </location>
</feature>
<accession>A0A918CNY9</accession>